<dbReference type="InterPro" id="IPR002192">
    <property type="entry name" value="PPDK_AMP/ATP-bd"/>
</dbReference>
<protein>
    <recommendedName>
        <fullName evidence="4">Pyruvate, phosphate dikinase</fullName>
    </recommendedName>
</protein>
<dbReference type="InterPro" id="IPR036637">
    <property type="entry name" value="Phosphohistidine_dom_sf"/>
</dbReference>
<accession>A0A832GNB5</accession>
<organism evidence="3">
    <name type="scientific">Caldimicrobium thiodismutans</name>
    <dbReference type="NCBI Taxonomy" id="1653476"/>
    <lineage>
        <taxon>Bacteria</taxon>
        <taxon>Pseudomonadati</taxon>
        <taxon>Thermodesulfobacteriota</taxon>
        <taxon>Thermodesulfobacteria</taxon>
        <taxon>Thermodesulfobacteriales</taxon>
        <taxon>Thermodesulfobacteriaceae</taxon>
        <taxon>Caldimicrobium</taxon>
    </lineage>
</organism>
<dbReference type="Gene3D" id="3.30.1490.20">
    <property type="entry name" value="ATP-grasp fold, A domain"/>
    <property type="match status" value="1"/>
</dbReference>
<feature type="domain" description="PEP-utilising enzyme mobile" evidence="1">
    <location>
        <begin position="1272"/>
        <end position="1351"/>
    </location>
</feature>
<evidence type="ECO:0000313" key="3">
    <source>
        <dbReference type="EMBL" id="HGV54799.1"/>
    </source>
</evidence>
<dbReference type="InterPro" id="IPR013815">
    <property type="entry name" value="ATP_grasp_subdomain_1"/>
</dbReference>
<evidence type="ECO:0000259" key="2">
    <source>
        <dbReference type="Pfam" id="PF01326"/>
    </source>
</evidence>
<evidence type="ECO:0008006" key="4">
    <source>
        <dbReference type="Google" id="ProtNLM"/>
    </source>
</evidence>
<feature type="domain" description="Pyruvate phosphate dikinase AMP/ATP-binding" evidence="2">
    <location>
        <begin position="926"/>
        <end position="1161"/>
    </location>
</feature>
<reference evidence="3" key="1">
    <citation type="journal article" date="2020" name="mSystems">
        <title>Genome- and Community-Level Interaction Insights into Carbon Utilization and Element Cycling Functions of Hydrothermarchaeota in Hydrothermal Sediment.</title>
        <authorList>
            <person name="Zhou Z."/>
            <person name="Liu Y."/>
            <person name="Xu W."/>
            <person name="Pan J."/>
            <person name="Luo Z.H."/>
            <person name="Li M."/>
        </authorList>
    </citation>
    <scope>NUCLEOTIDE SEQUENCE [LARGE SCALE GENOMIC DNA]</scope>
    <source>
        <strain evidence="3">SpSt-605</strain>
    </source>
</reference>
<dbReference type="SUPFAM" id="SSF56059">
    <property type="entry name" value="Glutathione synthetase ATP-binding domain-like"/>
    <property type="match status" value="1"/>
</dbReference>
<dbReference type="Gene3D" id="1.20.80.30">
    <property type="match status" value="1"/>
</dbReference>
<gene>
    <name evidence="3" type="ORF">ENT73_01745</name>
</gene>
<dbReference type="Pfam" id="PF00391">
    <property type="entry name" value="PEP-utilizers"/>
    <property type="match status" value="1"/>
</dbReference>
<dbReference type="Gene3D" id="3.30.470.20">
    <property type="entry name" value="ATP-grasp fold, B domain"/>
    <property type="match status" value="1"/>
</dbReference>
<dbReference type="InterPro" id="IPR010121">
    <property type="entry name" value="Pyruvate_phosphate_dikinase"/>
</dbReference>
<sequence>MGQLTFTSKALLANLAQTKVSEIFYDPKYELFLEIFEDFPALKKQMAFLLREIFHPYRNNLLVIEEFRNFFLKNLSLVLRSSQKKLGLYYLFELLFKFFGEDRHLNIRASETYYAFLDKTVDLLEKEEFPHLSHVLMEILKAGTDLPEEIFSAFLENYYSFKRLCKKFKKFSLSKDFELTLKNLLYKYFKMVYDLWKKQGFPGLENFMPQLGLDKFELLRLDELLNLPDHLDLLREIKNYVQGLSSEESPLSDEERISLLFQFIENPVLLLLHEELIKEVNQILIKLIEKRPSENLEDFLVKFFALLKEKSNLYPWTAFECIKNIGISILNKRAVYLTEVMINEVIKYGFFPPEVEGIDEHWRIKQNPNHLLNIRSWLEIFKAHPEWCSSLLAALLLNLKLYGVSIKDTDLFQREISSLLNAPIKPVYNLIKQFCKVFPVYFNEIGAEGLIRDLSTEIDELFQRKDTLLHFLRKFIHIENSSLAIDFIKDIFKFWYTLDSNYIKKYLPEPIWKRIVHEELSYQIVMQKLLVELFKRLSLYEIEEFLERDLSLIRKHIDSIEEKEEYKKKLLLMIHLYKLERQKYFGYLTDLDSFIEQYINLGFDFISQLKDLLQEDDLYKRLNVLLSWLKELKDKYLLSPQKFTAIEEIFLKRHVAVDIPSMYGRYREKKFDSLGLSYRLEYLVEQTFNELVDRFHIDFLSKEKFSTILEVLFLFKRALEIDGISSQKFNLTLDLLENSLRSYPLSFHQYLDIFKGLMDGVQHIIKSYYINPYLKVFPLIFETLNVKALKEKYKKYVTNREREEVYYCLSEAVIKEILSSGFVIQSLDKFLRKVYQALIRSKERMGHEDLNLLLSMDFRRAICWLDEANPLTSDLIYLGGKAYNLVQLGKRKNLPGKIPYGFVLTTEIFRCYHLFKKYQPLWREFEVLVREAIKKIEVKTGKRFNHPENPLLLSIRSGSAISMPGMMSSLLNVGLNLELVEGLAKKTGNLWFAWDTYRRFIQSWAMAQGVSRDFFNRLMREHKRKYGVKVKREFSGEEMRELALLYRAEVERLGIPILDDPWEQLFKGIELILNSWYHQKAVSYREIMEIAEEWGTAIIVQEMVFGNKGPNSGTGVTFTTSPLGKFPRILLWGDYTPYNQGEDIVSGLVNAYPISIEQKKMEGREGPSLEEAFPKIYKALMDFSYKLVYEEGWDHQEIEFTFESEDPKDLYILQIRDIILREEKTLPSFQRVALAKLQYLGKGIGVSGSLVSGRLVFSLEDILKFKEMGDSLILLRYDTVPENIKEISLVDGLLTARGGQTSHAAIVAGRLGKVCVVGCEELRIDEFKKSAKLKGETLHLGDWITLNGITGDIYKGKLETKRRYV</sequence>
<dbReference type="GO" id="GO:0005524">
    <property type="term" value="F:ATP binding"/>
    <property type="evidence" value="ECO:0007669"/>
    <property type="project" value="InterPro"/>
</dbReference>
<dbReference type="PANTHER" id="PTHR22931">
    <property type="entry name" value="PHOSPHOENOLPYRUVATE DIKINASE-RELATED"/>
    <property type="match status" value="1"/>
</dbReference>
<dbReference type="InterPro" id="IPR018274">
    <property type="entry name" value="PEP_util_AS"/>
</dbReference>
<dbReference type="SUPFAM" id="SSF52009">
    <property type="entry name" value="Phosphohistidine domain"/>
    <property type="match status" value="1"/>
</dbReference>
<dbReference type="InterPro" id="IPR008279">
    <property type="entry name" value="PEP-util_enz_mobile_dom"/>
</dbReference>
<dbReference type="EMBL" id="DSZU01000028">
    <property type="protein sequence ID" value="HGV54799.1"/>
    <property type="molecule type" value="Genomic_DNA"/>
</dbReference>
<proteinExistence type="predicted"/>
<evidence type="ECO:0000259" key="1">
    <source>
        <dbReference type="Pfam" id="PF00391"/>
    </source>
</evidence>
<dbReference type="Pfam" id="PF01326">
    <property type="entry name" value="PPDK_N"/>
    <property type="match status" value="1"/>
</dbReference>
<comment type="caution">
    <text evidence="3">The sequence shown here is derived from an EMBL/GenBank/DDBJ whole genome shotgun (WGS) entry which is preliminary data.</text>
</comment>
<dbReference type="Gene3D" id="3.50.30.10">
    <property type="entry name" value="Phosphohistidine domain"/>
    <property type="match status" value="1"/>
</dbReference>
<name>A0A832GNB5_9BACT</name>
<dbReference type="GO" id="GO:0016301">
    <property type="term" value="F:kinase activity"/>
    <property type="evidence" value="ECO:0007669"/>
    <property type="project" value="InterPro"/>
</dbReference>
<dbReference type="GO" id="GO:0050242">
    <property type="term" value="F:pyruvate, phosphate dikinase activity"/>
    <property type="evidence" value="ECO:0007669"/>
    <property type="project" value="InterPro"/>
</dbReference>
<dbReference type="PROSITE" id="PS00370">
    <property type="entry name" value="PEP_ENZYMES_PHOS_SITE"/>
    <property type="match status" value="1"/>
</dbReference>
<dbReference type="PANTHER" id="PTHR22931:SF9">
    <property type="entry name" value="PYRUVATE, PHOSPHATE DIKINASE 1, CHLOROPLASTIC"/>
    <property type="match status" value="1"/>
</dbReference>